<dbReference type="InterPro" id="IPR015943">
    <property type="entry name" value="WD40/YVTN_repeat-like_dom_sf"/>
</dbReference>
<evidence type="ECO:0000259" key="2">
    <source>
        <dbReference type="Pfam" id="PF13360"/>
    </source>
</evidence>
<dbReference type="Proteomes" id="UP001230426">
    <property type="component" value="Unassembled WGS sequence"/>
</dbReference>
<dbReference type="SMART" id="SM00564">
    <property type="entry name" value="PQQ"/>
    <property type="match status" value="9"/>
</dbReference>
<dbReference type="PANTHER" id="PTHR34512:SF30">
    <property type="entry name" value="OUTER MEMBRANE PROTEIN ASSEMBLY FACTOR BAMB"/>
    <property type="match status" value="1"/>
</dbReference>
<reference evidence="3 4" key="1">
    <citation type="submission" date="2023-07" db="EMBL/GenBank/DDBJ databases">
        <title>Sequencing the genomes of 1000 actinobacteria strains.</title>
        <authorList>
            <person name="Klenk H.-P."/>
        </authorList>
    </citation>
    <scope>NUCLEOTIDE SEQUENCE [LARGE SCALE GENOMIC DNA]</scope>
    <source>
        <strain evidence="3 4">DSM 44109</strain>
    </source>
</reference>
<gene>
    <name evidence="3" type="ORF">J2S55_007738</name>
</gene>
<keyword evidence="1" id="KW-0732">Signal</keyword>
<dbReference type="InterPro" id="IPR011047">
    <property type="entry name" value="Quinoprotein_ADH-like_sf"/>
</dbReference>
<protein>
    <submittedName>
        <fullName evidence="3">Outer membrane protein assembly factor BamB</fullName>
    </submittedName>
</protein>
<feature type="signal peptide" evidence="1">
    <location>
        <begin position="1"/>
        <end position="21"/>
    </location>
</feature>
<keyword evidence="4" id="KW-1185">Reference proteome</keyword>
<dbReference type="Gene3D" id="2.130.10.10">
    <property type="entry name" value="YVTN repeat-like/Quinoprotein amine dehydrogenase"/>
    <property type="match status" value="4"/>
</dbReference>
<evidence type="ECO:0000313" key="3">
    <source>
        <dbReference type="EMBL" id="MDP9868472.1"/>
    </source>
</evidence>
<feature type="domain" description="Pyrrolo-quinoline quinone repeat" evidence="2">
    <location>
        <begin position="69"/>
        <end position="246"/>
    </location>
</feature>
<dbReference type="EMBL" id="JAUSRB010000002">
    <property type="protein sequence ID" value="MDP9868472.1"/>
    <property type="molecule type" value="Genomic_DNA"/>
</dbReference>
<feature type="domain" description="Pyrrolo-quinoline quinone repeat" evidence="2">
    <location>
        <begin position="780"/>
        <end position="906"/>
    </location>
</feature>
<dbReference type="RefSeq" id="WP_306871374.1">
    <property type="nucleotide sequence ID" value="NZ_JAUSRB010000002.1"/>
</dbReference>
<accession>A0ABT9RGS5</accession>
<comment type="caution">
    <text evidence="3">The sequence shown here is derived from an EMBL/GenBank/DDBJ whole genome shotgun (WGS) entry which is preliminary data.</text>
</comment>
<sequence>MLITRAAAVVLLTAALLTGTAADTPDGRPAPVQWRMAWSAPAEADLVNGTHGTPHYGVSQPALAMAAGQGTVRVHDARTGALVRTLSVAPTTPGNGSRDPVAGVWATSGTVVVFTDDQSRGDQRLHAYDARTGALLWRRAVTIASPRNQASDAGTYEGSPIMVTERGVVLVDQAAEPPALRTLDPRTGTPVARTARPRGCALTADATARSVVLLDHCAGNHLRLASVDPSTLRPNWTRTLPSPPRTLTDDGSPPSLHLVVSGDGYAGVSVGDVSSFYGPDGRLLSTGQEALRAAGSARDSRWSRPMRLNQGATTGGDGALWGDASRWPLPAFLVSVDAGSGRLRALPLDASSTHVSLVGTTPGMAFVLFATGRVAAYTLTYGVPGGHELFDRVPPDAWPDACGLLTAADLRPVADGYVPTPRTPTLFGERLPKPVQCDWIPPVDDAPVVSLSVDWVSSSSAVAAQIFATETARIKQTEIYDAITEDAYLLDYIRSTATGTGGAPEVLVNVGPVIVRLASASRSALRLLAPLVRDELLARYRLPRPVPTAPSNLRWTFPTDGQLRDDPVVAGGAVYAIAGGRVHAMDASSGRPLWTTVIAEFVGGPLRVTDGLVFVEGPGSFHALDARTGRRRWRHPVGPSSTFVVAKRRVILVDGETAVGLDTVSGRELWHFHSADTFSISRPVIDGATVYIDDAGGTVHALDVATGRRRWSVRTGAAKDGSHRATTAAAGKVVYVIGADRRLRALDAATGARRWNTLLGSPVAFPPVPAGDAVYAWGAAGVLYALDARTGRLRWAFAPGAVSFPAELAVDRGRVYLADGDGVLHCLDAVTGMEQWRQSVGADHVSGPIVHAGTVYAGAGGAVHALDGITGARKWRIRTGSQAPSVIAAGGLLYVSAGGDIHALRPTP</sequence>
<dbReference type="InterPro" id="IPR018391">
    <property type="entry name" value="PQQ_b-propeller_rpt"/>
</dbReference>
<dbReference type="InterPro" id="IPR002372">
    <property type="entry name" value="PQQ_rpt_dom"/>
</dbReference>
<dbReference type="Pfam" id="PF13360">
    <property type="entry name" value="PQQ_2"/>
    <property type="match status" value="3"/>
</dbReference>
<organism evidence="3 4">
    <name type="scientific">Streptosporangium brasiliense</name>
    <dbReference type="NCBI Taxonomy" id="47480"/>
    <lineage>
        <taxon>Bacteria</taxon>
        <taxon>Bacillati</taxon>
        <taxon>Actinomycetota</taxon>
        <taxon>Actinomycetes</taxon>
        <taxon>Streptosporangiales</taxon>
        <taxon>Streptosporangiaceae</taxon>
        <taxon>Streptosporangium</taxon>
    </lineage>
</organism>
<name>A0ABT9RGS5_9ACTN</name>
<feature type="chain" id="PRO_5045959678" evidence="1">
    <location>
        <begin position="22"/>
        <end position="908"/>
    </location>
</feature>
<proteinExistence type="predicted"/>
<evidence type="ECO:0000256" key="1">
    <source>
        <dbReference type="SAM" id="SignalP"/>
    </source>
</evidence>
<dbReference type="SUPFAM" id="SSF50998">
    <property type="entry name" value="Quinoprotein alcohol dehydrogenase-like"/>
    <property type="match status" value="4"/>
</dbReference>
<feature type="domain" description="Pyrrolo-quinoline quinone repeat" evidence="2">
    <location>
        <begin position="579"/>
        <end position="775"/>
    </location>
</feature>
<evidence type="ECO:0000313" key="4">
    <source>
        <dbReference type="Proteomes" id="UP001230426"/>
    </source>
</evidence>
<dbReference type="PANTHER" id="PTHR34512">
    <property type="entry name" value="CELL SURFACE PROTEIN"/>
    <property type="match status" value="1"/>
</dbReference>